<keyword evidence="6" id="KW-0732">Signal</keyword>
<protein>
    <submittedName>
        <fullName evidence="8">PKD domain-containing protein</fullName>
    </submittedName>
</protein>
<feature type="domain" description="PKD" evidence="7">
    <location>
        <begin position="574"/>
        <end position="655"/>
    </location>
</feature>
<dbReference type="InterPro" id="IPR013783">
    <property type="entry name" value="Ig-like_fold"/>
</dbReference>
<evidence type="ECO:0000256" key="6">
    <source>
        <dbReference type="SAM" id="SignalP"/>
    </source>
</evidence>
<feature type="domain" description="PKD" evidence="7">
    <location>
        <begin position="781"/>
        <end position="834"/>
    </location>
</feature>
<evidence type="ECO:0000313" key="8">
    <source>
        <dbReference type="EMBL" id="MDK3017193.1"/>
    </source>
</evidence>
<dbReference type="InterPro" id="IPR035986">
    <property type="entry name" value="PKD_dom_sf"/>
</dbReference>
<dbReference type="Pfam" id="PF18911">
    <property type="entry name" value="PKD_4"/>
    <property type="match status" value="15"/>
</dbReference>
<dbReference type="SUPFAM" id="SSF49299">
    <property type="entry name" value="PKD domain"/>
    <property type="match status" value="15"/>
</dbReference>
<dbReference type="PANTHER" id="PTHR46730:SF4">
    <property type="entry name" value="POLYCYSTIC KIDNEY DISEASE PROTEIN 1-LIKE 1"/>
    <property type="match status" value="1"/>
</dbReference>
<evidence type="ECO:0000259" key="7">
    <source>
        <dbReference type="PROSITE" id="PS50093"/>
    </source>
</evidence>
<feature type="chain" id="PRO_5046037328" evidence="6">
    <location>
        <begin position="26"/>
        <end position="1621"/>
    </location>
</feature>
<accession>A0ABT7EXX4</accession>
<evidence type="ECO:0000256" key="5">
    <source>
        <dbReference type="ARBA" id="ARBA00023136"/>
    </source>
</evidence>
<keyword evidence="3" id="KW-0677">Repeat</keyword>
<feature type="domain" description="PKD" evidence="7">
    <location>
        <begin position="945"/>
        <end position="992"/>
    </location>
</feature>
<feature type="domain" description="PKD" evidence="7">
    <location>
        <begin position="834"/>
        <end position="917"/>
    </location>
</feature>
<dbReference type="EMBL" id="JASNJD010000003">
    <property type="protein sequence ID" value="MDK3017193.1"/>
    <property type="molecule type" value="Genomic_DNA"/>
</dbReference>
<feature type="domain" description="PKD" evidence="7">
    <location>
        <begin position="426"/>
        <end position="469"/>
    </location>
</feature>
<organism evidence="8 9">
    <name type="scientific">Pseudodonghicola flavimaris</name>
    <dbReference type="NCBI Taxonomy" id="3050036"/>
    <lineage>
        <taxon>Bacteria</taxon>
        <taxon>Pseudomonadati</taxon>
        <taxon>Pseudomonadota</taxon>
        <taxon>Alphaproteobacteria</taxon>
        <taxon>Rhodobacterales</taxon>
        <taxon>Paracoccaceae</taxon>
        <taxon>Pseudodonghicola</taxon>
    </lineage>
</organism>
<feature type="domain" description="PKD" evidence="7">
    <location>
        <begin position="519"/>
        <end position="556"/>
    </location>
</feature>
<dbReference type="InterPro" id="IPR022409">
    <property type="entry name" value="PKD/Chitinase_dom"/>
</dbReference>
<gene>
    <name evidence="8" type="ORF">QO033_05865</name>
</gene>
<keyword evidence="2" id="KW-0812">Transmembrane</keyword>
<feature type="domain" description="PKD" evidence="7">
    <location>
        <begin position="1441"/>
        <end position="1513"/>
    </location>
</feature>
<evidence type="ECO:0000256" key="4">
    <source>
        <dbReference type="ARBA" id="ARBA00022989"/>
    </source>
</evidence>
<evidence type="ECO:0000256" key="3">
    <source>
        <dbReference type="ARBA" id="ARBA00022737"/>
    </source>
</evidence>
<dbReference type="RefSeq" id="WP_284480009.1">
    <property type="nucleotide sequence ID" value="NZ_JASNJD010000003.1"/>
</dbReference>
<feature type="domain" description="PKD" evidence="7">
    <location>
        <begin position="677"/>
        <end position="734"/>
    </location>
</feature>
<feature type="domain" description="PKD" evidence="7">
    <location>
        <begin position="1096"/>
        <end position="1165"/>
    </location>
</feature>
<dbReference type="CDD" id="cd00146">
    <property type="entry name" value="PKD"/>
    <property type="match status" value="13"/>
</dbReference>
<name>A0ABT7EXX4_9RHOB</name>
<evidence type="ECO:0000256" key="2">
    <source>
        <dbReference type="ARBA" id="ARBA00022692"/>
    </source>
</evidence>
<feature type="domain" description="PKD" evidence="7">
    <location>
        <begin position="342"/>
        <end position="377"/>
    </location>
</feature>
<keyword evidence="4" id="KW-1133">Transmembrane helix</keyword>
<feature type="domain" description="PKD" evidence="7">
    <location>
        <begin position="1382"/>
        <end position="1441"/>
    </location>
</feature>
<dbReference type="PANTHER" id="PTHR46730">
    <property type="entry name" value="POLYCYSTIN-1"/>
    <property type="match status" value="1"/>
</dbReference>
<dbReference type="SMART" id="SM00089">
    <property type="entry name" value="PKD"/>
    <property type="match status" value="15"/>
</dbReference>
<dbReference type="InterPro" id="IPR000601">
    <property type="entry name" value="PKD_dom"/>
</dbReference>
<keyword evidence="5" id="KW-0472">Membrane</keyword>
<proteinExistence type="predicted"/>
<dbReference type="Proteomes" id="UP001243757">
    <property type="component" value="Unassembled WGS sequence"/>
</dbReference>
<feature type="signal peptide" evidence="6">
    <location>
        <begin position="1"/>
        <end position="25"/>
    </location>
</feature>
<feature type="domain" description="PKD" evidence="7">
    <location>
        <begin position="1543"/>
        <end position="1602"/>
    </location>
</feature>
<evidence type="ECO:0000313" key="9">
    <source>
        <dbReference type="Proteomes" id="UP001243757"/>
    </source>
</evidence>
<feature type="domain" description="PKD" evidence="7">
    <location>
        <begin position="1272"/>
        <end position="1359"/>
    </location>
</feature>
<dbReference type="PROSITE" id="PS50093">
    <property type="entry name" value="PKD"/>
    <property type="match status" value="15"/>
</dbReference>
<reference evidence="8 9" key="1">
    <citation type="submission" date="2023-05" db="EMBL/GenBank/DDBJ databases">
        <title>Pseudodonghicola sp. nov.</title>
        <authorList>
            <person name="Huang J."/>
        </authorList>
    </citation>
    <scope>NUCLEOTIDE SEQUENCE [LARGE SCALE GENOMIC DNA]</scope>
    <source>
        <strain evidence="8 9">IC7</strain>
    </source>
</reference>
<dbReference type="Gene3D" id="2.60.40.10">
    <property type="entry name" value="Immunoglobulins"/>
    <property type="match status" value="15"/>
</dbReference>
<feature type="domain" description="PKD" evidence="7">
    <location>
        <begin position="1188"/>
        <end position="1257"/>
    </location>
</feature>
<sequence length="1621" mass="169241">MRKARNWTVALLGLALLTDPAALSAQTGASRAEDGLLVVYGHRAATREGDVDHREQIFFSLPADLADRVYLRIYDPEVGGAGDFTYGGSGDSETTFRLFGGDGAFSAAERPQPVTDGARAERYPFEPVTGPGQLIREKTWGNDKATDGRWVTLTALRARQGEVIGDRAYFRLDVQGTAGNDGNGYSLSVSLLRDRDRAPEGLEMFAYRPTVRWAAGNPPTQVKFTGPGKGTLTVQSFDGANGDLALVTDFADLPMRNSGQDYWTSDSVETDETNLALNLQGGFETPNDVTMAVFDAEGRALPLQMPPVRAPQPGRPVIAATARPLADCRSVAFDASGTTGLTPLSYLWQFGDGSRSTDPVIAHRYDGPGRYTARLEVVEPGSRPGRGAAVDLPVHVRDAPIAVAGGDVVVAPGQPLDFDGSGSQPSDSPIVRYRWSFGDGAQAEGARAQHSYETPGQFRAVLRVEDDSNHPCNFGVETRRVVVNFPPVAEAGADQQAVIGGPVSVSAGASYDVDGLIDAYVWDMGDGTVLQGQTVTHAYQTPGRFDVVLTVIDDSGVANNQAQDRLRVAVNAPPQPVFAPPERPLSVSEAVTLDATASSDADGHILSYIWDFGDGATGEGQKVTYAWTRPGNFNVTLTVIDDSGTASALQSSSQVVRVDAAPTADAGPDQYVTASVVQFDGGGSSDPDGKVTGWSWDFGDGTTASGQQVSHAYAKPGSYEVALRVHDDSGAPLNVDRDTLRVVINASPIADAGPAQVVAPGTDFVLSGGASVDPDGQIGRYVWQFPDGSTAEGVRVSHRLQEPGLYRIGLTVADDFRGGAAQDDAEVLITVNAPPVAVAGPDLLIAPGDSVRFDASQSYDPDGTLTGWRWQFDDLGAPLDAPQVERAYVVPGVWSAQLVVTDDSGVLNATASDDVTIRVNHAPTAEAGAPIVTESLYVAFDGSQSADADGDALIHRWDFGDGSAPVFGETATHVYEKPGLYPVTLQVDDGTGLSNARAIDSTTVRIKARPVADAGGNRDICSGQPILFDASASSDPDGGLLRYDWDFGDGSSSDLINPNKTYERPGVFPVTLRVRNESGTDYGTDMDRIAVLVREGPLADAGPDLRVCANSQLRFDGSGSTDADGAVNAFSWTYGDGGTGSGETPTHVFTRPGTYTVTLTITGDARGSCSPLDSDTAEVVVLPAPALEISAPARAAAGVETALTATLSGIDSGVAGALIWDFGDGTTAESAEVRHSWTEPGAYLVTLRAELEGGDSACGSQQTVHRVVVNAPPVPAFTGPEVLAPGQAVRFDAGGSRDSDGAIVGYDWDFGDGASASGVVAEHRFETAGTYDVRLTVRDEAGVSNSAVSLSRRVTVRPVPVADLAAPPAVCPGQPVDWTVAAGADVAARWVFGDGQQLSGAEVRHQFDRPGLFPVHVTLDDGAGLISSRSSQEVYARVNAAPLALAGPDRVVCPGDTVVFDAGPSTDPDGTLTGFDWQFSDGVTLQGRRVERVFDSPAAVRVQLTVTDDSGAAGCNIGSDTAAILVNAPPRVDAGPDRQVPVGGAHDDLLFDATGASDPDGQGLRLSWSFGDGATATGALVRHGYAAPGSYTVTVEALDTSGLACGVTRDTALVEAVARGQ</sequence>
<feature type="domain" description="PKD" evidence="7">
    <location>
        <begin position="1009"/>
        <end position="1079"/>
    </location>
</feature>
<keyword evidence="9" id="KW-1185">Reference proteome</keyword>
<evidence type="ECO:0000256" key="1">
    <source>
        <dbReference type="ARBA" id="ARBA00004141"/>
    </source>
</evidence>
<comment type="subcellular location">
    <subcellularLocation>
        <location evidence="1">Membrane</location>
        <topology evidence="1">Multi-pass membrane protein</topology>
    </subcellularLocation>
</comment>
<comment type="caution">
    <text evidence="8">The sequence shown here is derived from an EMBL/GenBank/DDBJ whole genome shotgun (WGS) entry which is preliminary data.</text>
</comment>